<sequence length="716" mass="80397">MQHGYFVAEVFILTTVLALKLADTKLAEGILDTDSPFHATPIRWVLKPYHPDTLGSQAIPPRYARFSNHTTTIHWVLKPYHSDMLGSQTLSLRYAGFSNHTTPIRWGYGTQDILLYYDTPGQWDSVYKRGKTCSQQMSVLSIDSNQVVSLNSSRSLTSTFSGCRLISYSGDTWYNCAGTRKFKSSRERWWYIAVARCGPPKDQVTGLYLEYRIHMTNGDNLFHEEFSVDEFYILPIDIVFLCLYLIICTLSVIFATKLKRRQLLHTTYKLYLVAVFIWTAHLVVMVAAWARYGHTGVEIAKVEVTGRILQRASTTVLVLMLILLGKGFTIARGRLPGATVVKLCVFILFYALAIVALFIWEGKFFDAGKVLYYYESPPGYGLLATHLIGWIWFLQSTIFTLKHAQKKANFYIPFFTFYTVWFWAGPLVILIAMFSMAKWSRQKTVNGVEQFITFLGHCFFLILTRPNAANSNFPYHIRTSQISTYMAGSSRESGNPYVTDSSFELFEKVKTDNSGGNKTGSKLSATETDVTLSTGPSPLYPALFQRTPMATVSSTNFLRPETGDVNRDKSTNPNLRTSGNSNSNISVNNTTNDITNTIHTPNNNNNNNNNNSINANHLFSQSISVMTRRGETSTNPLPSVGEARALPPHLDKTDPAVMTLSEHPLSPSGATAWQPRGKLQLPPLRNPHNFTRNSTSGFSDGEPPSALDYNIFQAKQ</sequence>
<dbReference type="GO" id="GO:0016020">
    <property type="term" value="C:membrane"/>
    <property type="evidence" value="ECO:0007669"/>
    <property type="project" value="UniProtKB-SubCell"/>
</dbReference>
<dbReference type="Pfam" id="PF21892">
    <property type="entry name" value="TMEM145_N"/>
    <property type="match status" value="1"/>
</dbReference>
<dbReference type="Proteomes" id="UP000735302">
    <property type="component" value="Unassembled WGS sequence"/>
</dbReference>
<evidence type="ECO:0000259" key="10">
    <source>
        <dbReference type="Pfam" id="PF21892"/>
    </source>
</evidence>
<evidence type="ECO:0000256" key="1">
    <source>
        <dbReference type="ARBA" id="ARBA00004141"/>
    </source>
</evidence>
<gene>
    <name evidence="11" type="ORF">PoB_002587200</name>
</gene>
<feature type="region of interest" description="Disordered" evidence="6">
    <location>
        <begin position="512"/>
        <end position="532"/>
    </location>
</feature>
<protein>
    <submittedName>
        <fullName evidence="11">Transmembrane protein 145</fullName>
    </submittedName>
</protein>
<evidence type="ECO:0000256" key="6">
    <source>
        <dbReference type="SAM" id="MobiDB-lite"/>
    </source>
</evidence>
<evidence type="ECO:0000256" key="7">
    <source>
        <dbReference type="SAM" id="Phobius"/>
    </source>
</evidence>
<feature type="domain" description="GPR180-like N-terminal" evidence="10">
    <location>
        <begin position="108"/>
        <end position="211"/>
    </location>
</feature>
<dbReference type="PANTHER" id="PTHR23252">
    <property type="entry name" value="INTIMAL THICKNESS RECEPTOR-RELATED"/>
    <property type="match status" value="1"/>
</dbReference>
<feature type="transmembrane region" description="Helical" evidence="7">
    <location>
        <begin position="411"/>
        <end position="434"/>
    </location>
</feature>
<keyword evidence="4 7" id="KW-0472">Membrane</keyword>
<dbReference type="PANTHER" id="PTHR23252:SF24">
    <property type="entry name" value="TRANSMEMBRANE PROTEIN 145"/>
    <property type="match status" value="1"/>
</dbReference>
<keyword evidence="8" id="KW-0732">Signal</keyword>
<proteinExistence type="predicted"/>
<feature type="transmembrane region" description="Helical" evidence="7">
    <location>
        <begin position="308"/>
        <end position="328"/>
    </location>
</feature>
<feature type="compositionally biased region" description="Low complexity" evidence="6">
    <location>
        <begin position="577"/>
        <end position="588"/>
    </location>
</feature>
<feature type="transmembrane region" description="Helical" evidence="7">
    <location>
        <begin position="340"/>
        <end position="360"/>
    </location>
</feature>
<feature type="region of interest" description="Disordered" evidence="6">
    <location>
        <begin position="556"/>
        <end position="588"/>
    </location>
</feature>
<dbReference type="InterPro" id="IPR019336">
    <property type="entry name" value="GPR180/TMEM145_TM"/>
</dbReference>
<comment type="caution">
    <text evidence="11">The sequence shown here is derived from an EMBL/GenBank/DDBJ whole genome shotgun (WGS) entry which is preliminary data.</text>
</comment>
<feature type="compositionally biased region" description="Polar residues" evidence="6">
    <location>
        <begin position="688"/>
        <end position="698"/>
    </location>
</feature>
<feature type="chain" id="PRO_5043943545" evidence="8">
    <location>
        <begin position="19"/>
        <end position="716"/>
    </location>
</feature>
<feature type="transmembrane region" description="Helical" evidence="7">
    <location>
        <begin position="268"/>
        <end position="288"/>
    </location>
</feature>
<evidence type="ECO:0000256" key="5">
    <source>
        <dbReference type="ARBA" id="ARBA00023180"/>
    </source>
</evidence>
<feature type="domain" description="GPR180/TMEM145 transmembrane" evidence="9">
    <location>
        <begin position="240"/>
        <end position="460"/>
    </location>
</feature>
<evidence type="ECO:0000313" key="11">
    <source>
        <dbReference type="EMBL" id="GFN99366.1"/>
    </source>
</evidence>
<keyword evidence="5" id="KW-0325">Glycoprotein</keyword>
<keyword evidence="12" id="KW-1185">Reference proteome</keyword>
<evidence type="ECO:0000256" key="2">
    <source>
        <dbReference type="ARBA" id="ARBA00022692"/>
    </source>
</evidence>
<dbReference type="AlphaFoldDB" id="A0AAV3ZXS8"/>
<dbReference type="Pfam" id="PF10192">
    <property type="entry name" value="GPR180-TMEM145_TM"/>
    <property type="match status" value="1"/>
</dbReference>
<dbReference type="EMBL" id="BLXT01002992">
    <property type="protein sequence ID" value="GFN99366.1"/>
    <property type="molecule type" value="Genomic_DNA"/>
</dbReference>
<feature type="transmembrane region" description="Helical" evidence="7">
    <location>
        <begin position="380"/>
        <end position="399"/>
    </location>
</feature>
<evidence type="ECO:0000256" key="4">
    <source>
        <dbReference type="ARBA" id="ARBA00023136"/>
    </source>
</evidence>
<dbReference type="GO" id="GO:0019236">
    <property type="term" value="P:response to pheromone"/>
    <property type="evidence" value="ECO:0007669"/>
    <property type="project" value="InterPro"/>
</dbReference>
<evidence type="ECO:0000256" key="8">
    <source>
        <dbReference type="SAM" id="SignalP"/>
    </source>
</evidence>
<evidence type="ECO:0000313" key="12">
    <source>
        <dbReference type="Proteomes" id="UP000735302"/>
    </source>
</evidence>
<feature type="region of interest" description="Disordered" evidence="6">
    <location>
        <begin position="682"/>
        <end position="716"/>
    </location>
</feature>
<keyword evidence="3 7" id="KW-1133">Transmembrane helix</keyword>
<feature type="signal peptide" evidence="8">
    <location>
        <begin position="1"/>
        <end position="18"/>
    </location>
</feature>
<feature type="transmembrane region" description="Helical" evidence="7">
    <location>
        <begin position="231"/>
        <end position="256"/>
    </location>
</feature>
<accession>A0AAV3ZXS8</accession>
<evidence type="ECO:0000256" key="3">
    <source>
        <dbReference type="ARBA" id="ARBA00022989"/>
    </source>
</evidence>
<comment type="subcellular location">
    <subcellularLocation>
        <location evidence="1">Membrane</location>
        <topology evidence="1">Multi-pass membrane protein</topology>
    </subcellularLocation>
</comment>
<dbReference type="GO" id="GO:0007186">
    <property type="term" value="P:G protein-coupled receptor signaling pathway"/>
    <property type="evidence" value="ECO:0007669"/>
    <property type="project" value="InterPro"/>
</dbReference>
<reference evidence="11 12" key="1">
    <citation type="journal article" date="2021" name="Elife">
        <title>Chloroplast acquisition without the gene transfer in kleptoplastic sea slugs, Plakobranchus ocellatus.</title>
        <authorList>
            <person name="Maeda T."/>
            <person name="Takahashi S."/>
            <person name="Yoshida T."/>
            <person name="Shimamura S."/>
            <person name="Takaki Y."/>
            <person name="Nagai Y."/>
            <person name="Toyoda A."/>
            <person name="Suzuki Y."/>
            <person name="Arimoto A."/>
            <person name="Ishii H."/>
            <person name="Satoh N."/>
            <person name="Nishiyama T."/>
            <person name="Hasebe M."/>
            <person name="Maruyama T."/>
            <person name="Minagawa J."/>
            <person name="Obokata J."/>
            <person name="Shigenobu S."/>
        </authorList>
    </citation>
    <scope>NUCLEOTIDE SEQUENCE [LARGE SCALE GENOMIC DNA]</scope>
</reference>
<feature type="region of interest" description="Disordered" evidence="6">
    <location>
        <begin position="629"/>
        <end position="648"/>
    </location>
</feature>
<feature type="compositionally biased region" description="Basic and acidic residues" evidence="6">
    <location>
        <begin position="561"/>
        <end position="570"/>
    </location>
</feature>
<dbReference type="InterPro" id="IPR047831">
    <property type="entry name" value="GPR180/TMEM145"/>
</dbReference>
<dbReference type="InterPro" id="IPR053880">
    <property type="entry name" value="GPR180-like_N"/>
</dbReference>
<evidence type="ECO:0000259" key="9">
    <source>
        <dbReference type="Pfam" id="PF10192"/>
    </source>
</evidence>
<organism evidence="11 12">
    <name type="scientific">Plakobranchus ocellatus</name>
    <dbReference type="NCBI Taxonomy" id="259542"/>
    <lineage>
        <taxon>Eukaryota</taxon>
        <taxon>Metazoa</taxon>
        <taxon>Spiralia</taxon>
        <taxon>Lophotrochozoa</taxon>
        <taxon>Mollusca</taxon>
        <taxon>Gastropoda</taxon>
        <taxon>Heterobranchia</taxon>
        <taxon>Euthyneura</taxon>
        <taxon>Panpulmonata</taxon>
        <taxon>Sacoglossa</taxon>
        <taxon>Placobranchoidea</taxon>
        <taxon>Plakobranchidae</taxon>
        <taxon>Plakobranchus</taxon>
    </lineage>
</organism>
<keyword evidence="2 7" id="KW-0812">Transmembrane</keyword>
<name>A0AAV3ZXS8_9GAST</name>